<comment type="caution">
    <text evidence="2">The sequence shown here is derived from an EMBL/GenBank/DDBJ whole genome shotgun (WGS) entry which is preliminary data.</text>
</comment>
<feature type="transmembrane region" description="Helical" evidence="1">
    <location>
        <begin position="110"/>
        <end position="132"/>
    </location>
</feature>
<keyword evidence="1" id="KW-1133">Transmembrane helix</keyword>
<dbReference type="InterPro" id="IPR018681">
    <property type="entry name" value="DUF2165_transmembrane"/>
</dbReference>
<feature type="transmembrane region" description="Helical" evidence="1">
    <location>
        <begin position="71"/>
        <end position="98"/>
    </location>
</feature>
<evidence type="ECO:0000313" key="3">
    <source>
        <dbReference type="Proteomes" id="UP000309550"/>
    </source>
</evidence>
<accession>A0A5S3PFU1</accession>
<evidence type="ECO:0000313" key="2">
    <source>
        <dbReference type="EMBL" id="TMM52925.1"/>
    </source>
</evidence>
<name>A0A5S3PFU1_9RHOB</name>
<sequence>MELALLLSQTVATGLIALWLSLGLRDNLLFPALNLSSIAEVMRMDRMRKDYPDEFAVLAHRAVTDPRLHRIVFLTVLLVEALTCLVLWLGVVALLVAAAGAASVDAGRGLALAGATLFTGLWAGFLIGGNHFSYWFCHEAAQNTHFQMTLWGVGSMIVLMQG</sequence>
<reference evidence="2 3" key="1">
    <citation type="submission" date="2019-05" db="EMBL/GenBank/DDBJ databases">
        <title>Sulfitobacter sabulilitoris sp. nov., isolated from a marine sand.</title>
        <authorList>
            <person name="Yoon J.-H."/>
        </authorList>
    </citation>
    <scope>NUCLEOTIDE SEQUENCE [LARGE SCALE GENOMIC DNA]</scope>
    <source>
        <strain evidence="2 3">HSMS-29</strain>
    </source>
</reference>
<organism evidence="2 3">
    <name type="scientific">Sulfitobacter sabulilitoris</name>
    <dbReference type="NCBI Taxonomy" id="2562655"/>
    <lineage>
        <taxon>Bacteria</taxon>
        <taxon>Pseudomonadati</taxon>
        <taxon>Pseudomonadota</taxon>
        <taxon>Alphaproteobacteria</taxon>
        <taxon>Rhodobacterales</taxon>
        <taxon>Roseobacteraceae</taxon>
        <taxon>Sulfitobacter</taxon>
    </lineage>
</organism>
<dbReference type="AlphaFoldDB" id="A0A5S3PFU1"/>
<dbReference type="Proteomes" id="UP000309550">
    <property type="component" value="Unassembled WGS sequence"/>
</dbReference>
<dbReference type="Pfam" id="PF09933">
    <property type="entry name" value="DUF2165"/>
    <property type="match status" value="1"/>
</dbReference>
<dbReference type="EMBL" id="VANS01000002">
    <property type="protein sequence ID" value="TMM52925.1"/>
    <property type="molecule type" value="Genomic_DNA"/>
</dbReference>
<dbReference type="OrthoDB" id="7850916at2"/>
<proteinExistence type="predicted"/>
<keyword evidence="3" id="KW-1185">Reference proteome</keyword>
<keyword evidence="1" id="KW-0472">Membrane</keyword>
<dbReference type="RefSeq" id="WP_138662467.1">
    <property type="nucleotide sequence ID" value="NZ_VANS01000002.1"/>
</dbReference>
<protein>
    <submittedName>
        <fullName evidence="2">DUF2165 domain-containing protein</fullName>
    </submittedName>
</protein>
<keyword evidence="1" id="KW-0812">Transmembrane</keyword>
<evidence type="ECO:0000256" key="1">
    <source>
        <dbReference type="SAM" id="Phobius"/>
    </source>
</evidence>
<gene>
    <name evidence="2" type="ORF">FDT80_11800</name>
</gene>